<proteinExistence type="inferred from homology"/>
<evidence type="ECO:0000313" key="13">
    <source>
        <dbReference type="Proteomes" id="UP000006727"/>
    </source>
</evidence>
<keyword evidence="4" id="KW-0805">Transcription regulation</keyword>
<evidence type="ECO:0000256" key="5">
    <source>
        <dbReference type="ARBA" id="ARBA00023125"/>
    </source>
</evidence>
<keyword evidence="5" id="KW-0238">DNA-binding</keyword>
<feature type="domain" description="BZIP" evidence="10">
    <location>
        <begin position="358"/>
        <end position="421"/>
    </location>
</feature>
<dbReference type="Gramene" id="Pp3c13_15030V3.6">
    <property type="protein sequence ID" value="Pp3c13_15030V3.6"/>
    <property type="gene ID" value="Pp3c13_15030"/>
</dbReference>
<name>A0A2K1JM11_PHYPA</name>
<protein>
    <recommendedName>
        <fullName evidence="10">BZIP domain-containing protein</fullName>
    </recommendedName>
</protein>
<keyword evidence="6" id="KW-0804">Transcription</keyword>
<dbReference type="GO" id="GO:0003677">
    <property type="term" value="F:DNA binding"/>
    <property type="evidence" value="ECO:0007669"/>
    <property type="project" value="UniProtKB-KW"/>
</dbReference>
<feature type="compositionally biased region" description="Basic and acidic residues" evidence="9">
    <location>
        <begin position="479"/>
        <end position="490"/>
    </location>
</feature>
<dbReference type="InterPro" id="IPR004827">
    <property type="entry name" value="bZIP"/>
</dbReference>
<dbReference type="Gramene" id="Pp3c13_15030V3.8">
    <property type="protein sequence ID" value="Pp3c13_15030V3.8"/>
    <property type="gene ID" value="Pp3c13_15030"/>
</dbReference>
<feature type="compositionally biased region" description="Polar residues" evidence="9">
    <location>
        <begin position="796"/>
        <end position="806"/>
    </location>
</feature>
<dbReference type="EMBL" id="ABEU02000013">
    <property type="protein sequence ID" value="PNR42571.1"/>
    <property type="molecule type" value="Genomic_DNA"/>
</dbReference>
<dbReference type="AlphaFoldDB" id="A0A2K1JM11"/>
<dbReference type="Gramene" id="Pp3c13_15030V3.5">
    <property type="protein sequence ID" value="Pp3c13_15030V3.5"/>
    <property type="gene ID" value="Pp3c13_15030"/>
</dbReference>
<dbReference type="EnsemblPlants" id="Pp3c13_15030V3.1">
    <property type="protein sequence ID" value="Pp3c13_15030V3.1"/>
    <property type="gene ID" value="Pp3c13_15030"/>
</dbReference>
<evidence type="ECO:0000256" key="9">
    <source>
        <dbReference type="SAM" id="MobiDB-lite"/>
    </source>
</evidence>
<evidence type="ECO:0000256" key="6">
    <source>
        <dbReference type="ARBA" id="ARBA00023163"/>
    </source>
</evidence>
<dbReference type="PaxDb" id="3218-PP1S158_117V6.1"/>
<feature type="region of interest" description="Disordered" evidence="9">
    <location>
        <begin position="220"/>
        <end position="272"/>
    </location>
</feature>
<dbReference type="EnsemblPlants" id="Pp3c13_15030V3.4">
    <property type="protein sequence ID" value="Pp3c13_15030V3.4"/>
    <property type="gene ID" value="Pp3c13_15030"/>
</dbReference>
<dbReference type="Gramene" id="Pp3c13_15030V3.3">
    <property type="protein sequence ID" value="Pp3c13_15030V3.3"/>
    <property type="gene ID" value="Pp3c13_15030"/>
</dbReference>
<gene>
    <name evidence="12" type="primary">LOC112290591</name>
    <name evidence="11" type="ORF">PHYPA_017401</name>
</gene>
<evidence type="ECO:0000256" key="2">
    <source>
        <dbReference type="ARBA" id="ARBA00004389"/>
    </source>
</evidence>
<reference evidence="11 13" key="1">
    <citation type="journal article" date="2008" name="Science">
        <title>The Physcomitrella genome reveals evolutionary insights into the conquest of land by plants.</title>
        <authorList>
            <person name="Rensing S."/>
            <person name="Lang D."/>
            <person name="Zimmer A."/>
            <person name="Terry A."/>
            <person name="Salamov A."/>
            <person name="Shapiro H."/>
            <person name="Nishiyama T."/>
            <person name="Perroud P.-F."/>
            <person name="Lindquist E."/>
            <person name="Kamisugi Y."/>
            <person name="Tanahashi T."/>
            <person name="Sakakibara K."/>
            <person name="Fujita T."/>
            <person name="Oishi K."/>
            <person name="Shin-I T."/>
            <person name="Kuroki Y."/>
            <person name="Toyoda A."/>
            <person name="Suzuki Y."/>
            <person name="Hashimoto A."/>
            <person name="Yamaguchi K."/>
            <person name="Sugano A."/>
            <person name="Kohara Y."/>
            <person name="Fujiyama A."/>
            <person name="Anterola A."/>
            <person name="Aoki S."/>
            <person name="Ashton N."/>
            <person name="Barbazuk W.B."/>
            <person name="Barker E."/>
            <person name="Bennetzen J."/>
            <person name="Bezanilla M."/>
            <person name="Blankenship R."/>
            <person name="Cho S.H."/>
            <person name="Dutcher S."/>
            <person name="Estelle M."/>
            <person name="Fawcett J.A."/>
            <person name="Gundlach H."/>
            <person name="Hanada K."/>
            <person name="Heyl A."/>
            <person name="Hicks K.A."/>
            <person name="Hugh J."/>
            <person name="Lohr M."/>
            <person name="Mayer K."/>
            <person name="Melkozernov A."/>
            <person name="Murata T."/>
            <person name="Nelson D."/>
            <person name="Pils B."/>
            <person name="Prigge M."/>
            <person name="Reiss B."/>
            <person name="Renner T."/>
            <person name="Rombauts S."/>
            <person name="Rushton P."/>
            <person name="Sanderfoot A."/>
            <person name="Schween G."/>
            <person name="Shiu S.-H."/>
            <person name="Stueber K."/>
            <person name="Theodoulou F.L."/>
            <person name="Tu H."/>
            <person name="Van de Peer Y."/>
            <person name="Verrier P.J."/>
            <person name="Waters E."/>
            <person name="Wood A."/>
            <person name="Yang L."/>
            <person name="Cove D."/>
            <person name="Cuming A."/>
            <person name="Hasebe M."/>
            <person name="Lucas S."/>
            <person name="Mishler D.B."/>
            <person name="Reski R."/>
            <person name="Grigoriev I."/>
            <person name="Quatrano R.S."/>
            <person name="Boore J.L."/>
        </authorList>
    </citation>
    <scope>NUCLEOTIDE SEQUENCE [LARGE SCALE GENOMIC DNA]</scope>
    <source>
        <strain evidence="12 13">cv. Gransden 2004</strain>
    </source>
</reference>
<dbReference type="Gramene" id="Pp3c13_15030V3.2">
    <property type="protein sequence ID" value="Pp3c13_15030V3.2"/>
    <property type="gene ID" value="Pp3c13_15030"/>
</dbReference>
<evidence type="ECO:0000259" key="10">
    <source>
        <dbReference type="PROSITE" id="PS50217"/>
    </source>
</evidence>
<comment type="subcellular location">
    <subcellularLocation>
        <location evidence="2">Endoplasmic reticulum membrane</location>
        <topology evidence="2">Single-pass membrane protein</topology>
    </subcellularLocation>
    <subcellularLocation>
        <location evidence="1">Nucleus</location>
    </subcellularLocation>
</comment>
<keyword evidence="7" id="KW-0539">Nucleus</keyword>
<keyword evidence="13" id="KW-1185">Reference proteome</keyword>
<evidence type="ECO:0000256" key="8">
    <source>
        <dbReference type="SAM" id="Coils"/>
    </source>
</evidence>
<dbReference type="Gramene" id="Pp3c13_15030V3.4">
    <property type="protein sequence ID" value="Pp3c13_15030V3.4"/>
    <property type="gene ID" value="Pp3c13_15030"/>
</dbReference>
<dbReference type="EnsemblPlants" id="Pp3c13_15030V3.9">
    <property type="protein sequence ID" value="Pp3c13_15030V3.9"/>
    <property type="gene ID" value="Pp3c13_15030"/>
</dbReference>
<feature type="region of interest" description="Disordered" evidence="9">
    <location>
        <begin position="128"/>
        <end position="168"/>
    </location>
</feature>
<feature type="compositionally biased region" description="Basic and acidic residues" evidence="9">
    <location>
        <begin position="341"/>
        <end position="360"/>
    </location>
</feature>
<evidence type="ECO:0000313" key="12">
    <source>
        <dbReference type="EnsemblPlants" id="Pp3c13_15030V3.1"/>
    </source>
</evidence>
<comment type="similarity">
    <text evidence="3">Belongs to the bZIP family.</text>
</comment>
<accession>A0A2K1JM11</accession>
<feature type="compositionally biased region" description="Basic and acidic residues" evidence="9">
    <location>
        <begin position="1"/>
        <end position="25"/>
    </location>
</feature>
<dbReference type="EnsemblPlants" id="Pp3c13_15030V3.6">
    <property type="protein sequence ID" value="Pp3c13_15030V3.6"/>
    <property type="gene ID" value="Pp3c13_15030"/>
</dbReference>
<dbReference type="CDD" id="cd14704">
    <property type="entry name" value="bZIP_HY5-like"/>
    <property type="match status" value="1"/>
</dbReference>
<sequence>MSFQNMERKIEIPDIRGDDGETLEKEDPEIATLSSSEASVNWENISEDWVSLFLDPATFDEHATPLPSDLESYSRFDSTLRESNDRFSPQELLADSLLLHSIDDQLSSDLVLQSSVNVVEDIFGKDGSSTKGLKRADLKHSEGEPRGQNSATVSNFSPAPQSNATQTACASTSMEVYASSSPASSLTQVSGDSSPGMEVDLWKNKEANSDLLITLEQRVNGEVSSRSESPTSPSSAMGVENGCPNVKKLQSEGGRTGSRDVSSTGSAVRTGIPSTALQSDAFDVRQLRSIDNSFKVGFLGRSGDTEDSVEDREESNKLFCREYFQSESFKLQNLEVPEDQQSDRSDGERKADAGVEDDEKRRARLMRNRESAQLSRQRKKMYVDELEGKLRTMTATVAELNATISHLTAENVNLRRQLGYYYPAPGVCPPRPGMPMQVLPMGPYPGMVAGRPIYSGGQMPPVPIPRIKAKIPARSTKRAKSEDTKEGGDRKRTKLKAAGAASMAVMGLLCVAMLFSSFDQGLNGSGGVEDYTRIGNVRIGGRVLTSWDEAVNPLNNTGLSSSDTEPGWVPLQEGEYGPEREGVANIHMRLAAEKVQDEAVKSQISKAGLESSARQSVDGNEDLGISKEKGSQLPPDYFSSGKVPLQMRREIVSTNTSQSYAATVFVPGANGLVKVDGNLIIQAVMAGDKAAKKQSKNKQIVGGKKKGPVSKNLPVKVLDNLAPRETKVVQNATTGPFVIARPLPERAKSVFGTNNPVSPVLHAGALQQWMLGGLHGPVLNTGMCTELFQFDTAAATTSPEQGSTPEPKNMAESVAARAAQGSPHNITSTLSVPDAPRSRRDPFAVPLPPVKPKSAAEGDGVRNDTDPRVKNIGRDHMHGRNLRDEVSSMVVSVMAGPEEYGDSRKQTKGLSRIFVVILVQNQKYVTYSCMLPSGGPQGHVVAA</sequence>
<dbReference type="SUPFAM" id="SSF57959">
    <property type="entry name" value="Leucine zipper domain"/>
    <property type="match status" value="1"/>
</dbReference>
<dbReference type="GO" id="GO:0003700">
    <property type="term" value="F:DNA-binding transcription factor activity"/>
    <property type="evidence" value="ECO:0007669"/>
    <property type="project" value="InterPro"/>
</dbReference>
<feature type="region of interest" description="Disordered" evidence="9">
    <location>
        <begin position="603"/>
        <end position="637"/>
    </location>
</feature>
<dbReference type="EnsemblPlants" id="Pp3c13_15030V3.2">
    <property type="protein sequence ID" value="Pp3c13_15030V3.2"/>
    <property type="gene ID" value="Pp3c13_15030"/>
</dbReference>
<dbReference type="Gramene" id="Pp3c13_15030V3.9">
    <property type="protein sequence ID" value="Pp3c13_15030V3.9"/>
    <property type="gene ID" value="Pp3c13_15030"/>
</dbReference>
<dbReference type="Pfam" id="PF00170">
    <property type="entry name" value="bZIP_1"/>
    <property type="match status" value="1"/>
</dbReference>
<dbReference type="GO" id="GO:0005789">
    <property type="term" value="C:endoplasmic reticulum membrane"/>
    <property type="evidence" value="ECO:0007669"/>
    <property type="project" value="UniProtKB-SubCell"/>
</dbReference>
<feature type="region of interest" description="Disordered" evidence="9">
    <location>
        <begin position="1"/>
        <end position="37"/>
    </location>
</feature>
<dbReference type="Gramene" id="Pp3c13_15030V3.1">
    <property type="protein sequence ID" value="Pp3c13_15030V3.1"/>
    <property type="gene ID" value="Pp3c13_15030"/>
</dbReference>
<dbReference type="RefSeq" id="XP_024392785.1">
    <property type="nucleotide sequence ID" value="XM_024537017.2"/>
</dbReference>
<evidence type="ECO:0000256" key="4">
    <source>
        <dbReference type="ARBA" id="ARBA00023015"/>
    </source>
</evidence>
<feature type="coiled-coil region" evidence="8">
    <location>
        <begin position="383"/>
        <end position="417"/>
    </location>
</feature>
<dbReference type="EnsemblPlants" id="Pp3c13_15030V3.8">
    <property type="protein sequence ID" value="Pp3c13_15030V3.8"/>
    <property type="gene ID" value="Pp3c13_15030"/>
</dbReference>
<dbReference type="GeneID" id="112290591"/>
<evidence type="ECO:0000256" key="7">
    <source>
        <dbReference type="ARBA" id="ARBA00023242"/>
    </source>
</evidence>
<dbReference type="Proteomes" id="UP000006727">
    <property type="component" value="Chromosome 13"/>
</dbReference>
<feature type="region of interest" description="Disordered" evidence="9">
    <location>
        <begin position="471"/>
        <end position="494"/>
    </location>
</feature>
<evidence type="ECO:0000256" key="1">
    <source>
        <dbReference type="ARBA" id="ARBA00004123"/>
    </source>
</evidence>
<dbReference type="EnsemblPlants" id="Pp3c13_15030V3.3">
    <property type="protein sequence ID" value="Pp3c13_15030V3.3"/>
    <property type="gene ID" value="Pp3c13_15030"/>
</dbReference>
<feature type="region of interest" description="Disordered" evidence="9">
    <location>
        <begin position="334"/>
        <end position="360"/>
    </location>
</feature>
<dbReference type="EnsemblPlants" id="Pp3c13_15030V3.5">
    <property type="protein sequence ID" value="Pp3c13_15030V3.5"/>
    <property type="gene ID" value="Pp3c13_15030"/>
</dbReference>
<feature type="compositionally biased region" description="Low complexity" evidence="9">
    <location>
        <begin position="224"/>
        <end position="235"/>
    </location>
</feature>
<feature type="compositionally biased region" description="Polar residues" evidence="9">
    <location>
        <begin position="147"/>
        <end position="168"/>
    </location>
</feature>
<feature type="region of interest" description="Disordered" evidence="9">
    <location>
        <begin position="796"/>
        <end position="875"/>
    </location>
</feature>
<reference evidence="12" key="3">
    <citation type="submission" date="2020-12" db="UniProtKB">
        <authorList>
            <consortium name="EnsemblPlants"/>
        </authorList>
    </citation>
    <scope>IDENTIFICATION</scope>
</reference>
<dbReference type="OMA" id="CASTSME"/>
<keyword evidence="8" id="KW-0175">Coiled coil</keyword>
<dbReference type="SMART" id="SM00338">
    <property type="entry name" value="BRLZ"/>
    <property type="match status" value="1"/>
</dbReference>
<dbReference type="STRING" id="3218.A0A2K1JM11"/>
<dbReference type="InterPro" id="IPR046347">
    <property type="entry name" value="bZIP_sf"/>
</dbReference>
<feature type="compositionally biased region" description="Polar residues" evidence="9">
    <location>
        <begin position="822"/>
        <end position="831"/>
    </location>
</feature>
<reference evidence="11 13" key="2">
    <citation type="journal article" date="2018" name="Plant J.">
        <title>The Physcomitrella patens chromosome-scale assembly reveals moss genome structure and evolution.</title>
        <authorList>
            <person name="Lang D."/>
            <person name="Ullrich K.K."/>
            <person name="Murat F."/>
            <person name="Fuchs J."/>
            <person name="Jenkins J."/>
            <person name="Haas F.B."/>
            <person name="Piednoel M."/>
            <person name="Gundlach H."/>
            <person name="Van Bel M."/>
            <person name="Meyberg R."/>
            <person name="Vives C."/>
            <person name="Morata J."/>
            <person name="Symeonidi A."/>
            <person name="Hiss M."/>
            <person name="Muchero W."/>
            <person name="Kamisugi Y."/>
            <person name="Saleh O."/>
            <person name="Blanc G."/>
            <person name="Decker E.L."/>
            <person name="van Gessel N."/>
            <person name="Grimwood J."/>
            <person name="Hayes R.D."/>
            <person name="Graham S.W."/>
            <person name="Gunter L.E."/>
            <person name="McDaniel S.F."/>
            <person name="Hoernstein S.N.W."/>
            <person name="Larsson A."/>
            <person name="Li F.W."/>
            <person name="Perroud P.F."/>
            <person name="Phillips J."/>
            <person name="Ranjan P."/>
            <person name="Rokshar D.S."/>
            <person name="Rothfels C.J."/>
            <person name="Schneider L."/>
            <person name="Shu S."/>
            <person name="Stevenson D.W."/>
            <person name="Thummler F."/>
            <person name="Tillich M."/>
            <person name="Villarreal Aguilar J.C."/>
            <person name="Widiez T."/>
            <person name="Wong G.K."/>
            <person name="Wymore A."/>
            <person name="Zhang Y."/>
            <person name="Zimmer A.D."/>
            <person name="Quatrano R.S."/>
            <person name="Mayer K.F.X."/>
            <person name="Goodstein D."/>
            <person name="Casacuberta J.M."/>
            <person name="Vandepoele K."/>
            <person name="Reski R."/>
            <person name="Cuming A.C."/>
            <person name="Tuskan G.A."/>
            <person name="Maumus F."/>
            <person name="Salse J."/>
            <person name="Schmutz J."/>
            <person name="Rensing S.A."/>
        </authorList>
    </citation>
    <scope>NUCLEOTIDE SEQUENCE [LARGE SCALE GENOMIC DNA]</scope>
    <source>
        <strain evidence="12 13">cv. Gransden 2004</strain>
    </source>
</reference>
<dbReference type="Gene3D" id="1.20.5.170">
    <property type="match status" value="1"/>
</dbReference>
<dbReference type="Gramene" id="Pp3c13_15030V3.7">
    <property type="protein sequence ID" value="Pp3c13_15030V3.7"/>
    <property type="gene ID" value="Pp3c13_15030"/>
</dbReference>
<dbReference type="PANTHER" id="PTHR47416:SF3">
    <property type="entry name" value="BZIP TRANSCRIPTION FACTOR 17-RELATED"/>
    <property type="match status" value="1"/>
</dbReference>
<evidence type="ECO:0000256" key="3">
    <source>
        <dbReference type="ARBA" id="ARBA00007163"/>
    </source>
</evidence>
<feature type="compositionally biased region" description="Basic and acidic residues" evidence="9">
    <location>
        <begin position="854"/>
        <end position="875"/>
    </location>
</feature>
<feature type="compositionally biased region" description="Polar residues" evidence="9">
    <location>
        <begin position="259"/>
        <end position="272"/>
    </location>
</feature>
<dbReference type="EnsemblPlants" id="Pp3c13_15030V3.7">
    <property type="protein sequence ID" value="Pp3c13_15030V3.7"/>
    <property type="gene ID" value="Pp3c13_15030"/>
</dbReference>
<feature type="compositionally biased region" description="Basic and acidic residues" evidence="9">
    <location>
        <begin position="134"/>
        <end position="145"/>
    </location>
</feature>
<dbReference type="PROSITE" id="PS50217">
    <property type="entry name" value="BZIP"/>
    <property type="match status" value="1"/>
</dbReference>
<evidence type="ECO:0000313" key="11">
    <source>
        <dbReference type="EMBL" id="PNR42571.1"/>
    </source>
</evidence>
<dbReference type="GO" id="GO:0005634">
    <property type="term" value="C:nucleus"/>
    <property type="evidence" value="ECO:0007669"/>
    <property type="project" value="UniProtKB-SubCell"/>
</dbReference>
<dbReference type="PANTHER" id="PTHR47416">
    <property type="entry name" value="BASIC-LEUCINE ZIPPER TRANSCRIPTION FACTOR F-RELATED"/>
    <property type="match status" value="1"/>
</dbReference>
<organism evidence="11">
    <name type="scientific">Physcomitrium patens</name>
    <name type="common">Spreading-leaved earth moss</name>
    <name type="synonym">Physcomitrella patens</name>
    <dbReference type="NCBI Taxonomy" id="3218"/>
    <lineage>
        <taxon>Eukaryota</taxon>
        <taxon>Viridiplantae</taxon>
        <taxon>Streptophyta</taxon>
        <taxon>Embryophyta</taxon>
        <taxon>Bryophyta</taxon>
        <taxon>Bryophytina</taxon>
        <taxon>Bryopsida</taxon>
        <taxon>Funariidae</taxon>
        <taxon>Funariales</taxon>
        <taxon>Funariaceae</taxon>
        <taxon>Physcomitrium</taxon>
    </lineage>
</organism>